<dbReference type="Pfam" id="PF14381">
    <property type="entry name" value="EDR1_CTR1_ARMC3_pept"/>
    <property type="match status" value="1"/>
</dbReference>
<gene>
    <name evidence="3" type="ORF">Nepgr_031805</name>
</gene>
<evidence type="ECO:0000313" key="3">
    <source>
        <dbReference type="EMBL" id="GMH29962.1"/>
    </source>
</evidence>
<reference evidence="3" key="1">
    <citation type="submission" date="2023-05" db="EMBL/GenBank/DDBJ databases">
        <title>Nepenthes gracilis genome sequencing.</title>
        <authorList>
            <person name="Fukushima K."/>
        </authorList>
    </citation>
    <scope>NUCLEOTIDE SEQUENCE</scope>
    <source>
        <strain evidence="3">SING2019-196</strain>
    </source>
</reference>
<comment type="caution">
    <text evidence="3">The sequence shown here is derived from an EMBL/GenBank/DDBJ whole genome shotgun (WGS) entry which is preliminary data.</text>
</comment>
<accession>A0AAD3TI83</accession>
<dbReference type="SUPFAM" id="SSF50978">
    <property type="entry name" value="WD40 repeat-like"/>
    <property type="match status" value="1"/>
</dbReference>
<evidence type="ECO:0000259" key="2">
    <source>
        <dbReference type="Pfam" id="PF14381"/>
    </source>
</evidence>
<keyword evidence="4" id="KW-1185">Reference proteome</keyword>
<dbReference type="InterPro" id="IPR055164">
    <property type="entry name" value="EDR1/CTR1/ARMC3-like_pept-like"/>
</dbReference>
<dbReference type="AlphaFoldDB" id="A0AAD3TI83"/>
<dbReference type="InterPro" id="IPR027728">
    <property type="entry name" value="Topless_fam"/>
</dbReference>
<proteinExistence type="predicted"/>
<dbReference type="EMBL" id="BSYO01000037">
    <property type="protein sequence ID" value="GMH29962.1"/>
    <property type="molecule type" value="Genomic_DNA"/>
</dbReference>
<dbReference type="PANTHER" id="PTHR44083:SF30">
    <property type="entry name" value="TOPLESS-LIKE PROTEIN"/>
    <property type="match status" value="1"/>
</dbReference>
<evidence type="ECO:0000313" key="4">
    <source>
        <dbReference type="Proteomes" id="UP001279734"/>
    </source>
</evidence>
<dbReference type="Proteomes" id="UP001279734">
    <property type="component" value="Unassembled WGS sequence"/>
</dbReference>
<dbReference type="GO" id="GO:0006355">
    <property type="term" value="P:regulation of DNA-templated transcription"/>
    <property type="evidence" value="ECO:0007669"/>
    <property type="project" value="InterPro"/>
</dbReference>
<name>A0AAD3TI83_NEPGR</name>
<evidence type="ECO:0000256" key="1">
    <source>
        <dbReference type="SAM" id="MobiDB-lite"/>
    </source>
</evidence>
<sequence length="419" mass="48185">MDHRTDSILKKWQNRTRSVSCSCVTTEDVLDQLTEHRVWLFKVMDDTIDLPCRIVRGCKYYHKDNAMSCLVWFEPSRGYLVNLIENPGCLSEPDFLLNGPPSNSISSPLRFPLFRLVKLAIDFRENLDEKSHLNVEKGMHYLHKQNLPRVYRDLTAKFGQTYHHTHCWRFNWTGICVAEQLNGSMDLETISKSRPQGTINEVLPRQPCSPRENLNRPARSTSDLPMTVGRTLNQGSSIMSMDFHPLHHTLLLVGTNTWDIGLRKVCFEEKLISQSFMVWDTSKCTLELKIALSRDSTNPINRVSWSAAGSLFGIAYSKHLAYTYAYFDESNIQQHFEIDAYCGRVIGPALAISMGKFSLKTYVTTIFVIQVYTSYAPIQRPKMLRAITSVETFHIPFLQYSPLIICKWLSVETFHNLSQ</sequence>
<feature type="domain" description="EDR1/CTR1/ARMC3-like peptidase-like" evidence="2">
    <location>
        <begin position="6"/>
        <end position="90"/>
    </location>
</feature>
<feature type="region of interest" description="Disordered" evidence="1">
    <location>
        <begin position="205"/>
        <end position="226"/>
    </location>
</feature>
<dbReference type="InterPro" id="IPR036322">
    <property type="entry name" value="WD40_repeat_dom_sf"/>
</dbReference>
<protein>
    <recommendedName>
        <fullName evidence="2">EDR1/CTR1/ARMC3-like peptidase-like domain-containing protein</fullName>
    </recommendedName>
</protein>
<dbReference type="PANTHER" id="PTHR44083">
    <property type="entry name" value="TOPLESS-RELATED PROTEIN 1-RELATED"/>
    <property type="match status" value="1"/>
</dbReference>
<organism evidence="3 4">
    <name type="scientific">Nepenthes gracilis</name>
    <name type="common">Slender pitcher plant</name>
    <dbReference type="NCBI Taxonomy" id="150966"/>
    <lineage>
        <taxon>Eukaryota</taxon>
        <taxon>Viridiplantae</taxon>
        <taxon>Streptophyta</taxon>
        <taxon>Embryophyta</taxon>
        <taxon>Tracheophyta</taxon>
        <taxon>Spermatophyta</taxon>
        <taxon>Magnoliopsida</taxon>
        <taxon>eudicotyledons</taxon>
        <taxon>Gunneridae</taxon>
        <taxon>Pentapetalae</taxon>
        <taxon>Caryophyllales</taxon>
        <taxon>Nepenthaceae</taxon>
        <taxon>Nepenthes</taxon>
    </lineage>
</organism>